<name>A0ABW4YJN0_9BACL</name>
<dbReference type="EMBL" id="JBHUHO010000029">
    <property type="protein sequence ID" value="MFD2115845.1"/>
    <property type="molecule type" value="Genomic_DNA"/>
</dbReference>
<dbReference type="InterPro" id="IPR051599">
    <property type="entry name" value="Cell_Envelope_Assoc"/>
</dbReference>
<proteinExistence type="predicted"/>
<protein>
    <submittedName>
        <fullName evidence="2">YdcF family protein</fullName>
    </submittedName>
</protein>
<dbReference type="RefSeq" id="WP_377771431.1">
    <property type="nucleotide sequence ID" value="NZ_JBHUHO010000029.1"/>
</dbReference>
<evidence type="ECO:0000313" key="3">
    <source>
        <dbReference type="Proteomes" id="UP001597362"/>
    </source>
</evidence>
<dbReference type="PANTHER" id="PTHR30336:SF20">
    <property type="entry name" value="DUF218 DOMAIN-CONTAINING PROTEIN"/>
    <property type="match status" value="1"/>
</dbReference>
<feature type="domain" description="DUF218" evidence="1">
    <location>
        <begin position="8"/>
        <end position="135"/>
    </location>
</feature>
<dbReference type="Proteomes" id="UP001597362">
    <property type="component" value="Unassembled WGS sequence"/>
</dbReference>
<dbReference type="Gene3D" id="3.40.50.620">
    <property type="entry name" value="HUPs"/>
    <property type="match status" value="1"/>
</dbReference>
<evidence type="ECO:0000313" key="2">
    <source>
        <dbReference type="EMBL" id="MFD2115845.1"/>
    </source>
</evidence>
<evidence type="ECO:0000259" key="1">
    <source>
        <dbReference type="Pfam" id="PF02698"/>
    </source>
</evidence>
<comment type="caution">
    <text evidence="2">The sequence shown here is derived from an EMBL/GenBank/DDBJ whole genome shotgun (WGS) entry which is preliminary data.</text>
</comment>
<sequence length="174" mass="19354">MEMISKADTAIILGAALWRDKPSPALQERLDGVLALYKAGLVKTMILSGGYGGLASTISEAEGMQQYLIERGVPKENLFLDDQAVNTFQNLKYSKTIMAENKLNSAIIISHDFHLARALDIANYLEYEQVAGYAVKSKVLHPVYHQAREIVSVTKWKLEWLLLKVGLLSPHAIK</sequence>
<dbReference type="PANTHER" id="PTHR30336">
    <property type="entry name" value="INNER MEMBRANE PROTEIN, PROBABLE PERMEASE"/>
    <property type="match status" value="1"/>
</dbReference>
<gene>
    <name evidence="2" type="ORF">ACFSJH_08940</name>
</gene>
<organism evidence="2 3">
    <name type="scientific">Paenibacillus yanchengensis</name>
    <dbReference type="NCBI Taxonomy" id="2035833"/>
    <lineage>
        <taxon>Bacteria</taxon>
        <taxon>Bacillati</taxon>
        <taxon>Bacillota</taxon>
        <taxon>Bacilli</taxon>
        <taxon>Bacillales</taxon>
        <taxon>Paenibacillaceae</taxon>
        <taxon>Paenibacillus</taxon>
    </lineage>
</organism>
<keyword evidence="3" id="KW-1185">Reference proteome</keyword>
<dbReference type="CDD" id="cd06259">
    <property type="entry name" value="YdcF-like"/>
    <property type="match status" value="1"/>
</dbReference>
<accession>A0ABW4YJN0</accession>
<dbReference type="InterPro" id="IPR014729">
    <property type="entry name" value="Rossmann-like_a/b/a_fold"/>
</dbReference>
<dbReference type="Pfam" id="PF02698">
    <property type="entry name" value="DUF218"/>
    <property type="match status" value="1"/>
</dbReference>
<reference evidence="3" key="1">
    <citation type="journal article" date="2019" name="Int. J. Syst. Evol. Microbiol.">
        <title>The Global Catalogue of Microorganisms (GCM) 10K type strain sequencing project: providing services to taxonomists for standard genome sequencing and annotation.</title>
        <authorList>
            <consortium name="The Broad Institute Genomics Platform"/>
            <consortium name="The Broad Institute Genome Sequencing Center for Infectious Disease"/>
            <person name="Wu L."/>
            <person name="Ma J."/>
        </authorList>
    </citation>
    <scope>NUCLEOTIDE SEQUENCE [LARGE SCALE GENOMIC DNA]</scope>
    <source>
        <strain evidence="3">GH52</strain>
    </source>
</reference>
<dbReference type="InterPro" id="IPR003848">
    <property type="entry name" value="DUF218"/>
</dbReference>